<organism evidence="1 2">
    <name type="scientific">Trifolium subterraneum</name>
    <name type="common">Subterranean clover</name>
    <dbReference type="NCBI Taxonomy" id="3900"/>
    <lineage>
        <taxon>Eukaryota</taxon>
        <taxon>Viridiplantae</taxon>
        <taxon>Streptophyta</taxon>
        <taxon>Embryophyta</taxon>
        <taxon>Tracheophyta</taxon>
        <taxon>Spermatophyta</taxon>
        <taxon>Magnoliopsida</taxon>
        <taxon>eudicotyledons</taxon>
        <taxon>Gunneridae</taxon>
        <taxon>Pentapetalae</taxon>
        <taxon>rosids</taxon>
        <taxon>fabids</taxon>
        <taxon>Fabales</taxon>
        <taxon>Fabaceae</taxon>
        <taxon>Papilionoideae</taxon>
        <taxon>50 kb inversion clade</taxon>
        <taxon>NPAAA clade</taxon>
        <taxon>Hologalegina</taxon>
        <taxon>IRL clade</taxon>
        <taxon>Trifolieae</taxon>
        <taxon>Trifolium</taxon>
    </lineage>
</organism>
<dbReference type="AlphaFoldDB" id="A0A2Z6MZ69"/>
<proteinExistence type="predicted"/>
<protein>
    <submittedName>
        <fullName evidence="1">Uncharacterized protein</fullName>
    </submittedName>
</protein>
<dbReference type="EMBL" id="DF973288">
    <property type="protein sequence ID" value="GAU24429.1"/>
    <property type="molecule type" value="Genomic_DNA"/>
</dbReference>
<dbReference type="Proteomes" id="UP000242715">
    <property type="component" value="Unassembled WGS sequence"/>
</dbReference>
<keyword evidence="2" id="KW-1185">Reference proteome</keyword>
<gene>
    <name evidence="1" type="ORF">TSUD_391380</name>
</gene>
<evidence type="ECO:0000313" key="1">
    <source>
        <dbReference type="EMBL" id="GAU24429.1"/>
    </source>
</evidence>
<name>A0A2Z6MZ69_TRISU</name>
<dbReference type="OrthoDB" id="1436613at2759"/>
<reference evidence="2" key="1">
    <citation type="journal article" date="2017" name="Front. Plant Sci.">
        <title>Climate Clever Clovers: New Paradigm to Reduce the Environmental Footprint of Ruminants by Breeding Low Methanogenic Forages Utilizing Haplotype Variation.</title>
        <authorList>
            <person name="Kaur P."/>
            <person name="Appels R."/>
            <person name="Bayer P.E."/>
            <person name="Keeble-Gagnere G."/>
            <person name="Wang J."/>
            <person name="Hirakawa H."/>
            <person name="Shirasawa K."/>
            <person name="Vercoe P."/>
            <person name="Stefanova K."/>
            <person name="Durmic Z."/>
            <person name="Nichols P."/>
            <person name="Revell C."/>
            <person name="Isobe S.N."/>
            <person name="Edwards D."/>
            <person name="Erskine W."/>
        </authorList>
    </citation>
    <scope>NUCLEOTIDE SEQUENCE [LARGE SCALE GENOMIC DNA]</scope>
    <source>
        <strain evidence="2">cv. Daliak</strain>
    </source>
</reference>
<sequence length="61" mass="6909">MRFVQRMRFRAIEFNVDSKVVVEVVQGKNGGSLVGRALVGRICRPVELDSESDSMLDILRE</sequence>
<accession>A0A2Z6MZ69</accession>
<evidence type="ECO:0000313" key="2">
    <source>
        <dbReference type="Proteomes" id="UP000242715"/>
    </source>
</evidence>